<dbReference type="AlphaFoldDB" id="A0A4Y7PRX6"/>
<reference evidence="2 3" key="1">
    <citation type="submission" date="2018-06" db="EMBL/GenBank/DDBJ databases">
        <title>A transcriptomic atlas of mushroom development highlights an independent origin of complex multicellularity.</title>
        <authorList>
            <consortium name="DOE Joint Genome Institute"/>
            <person name="Krizsan K."/>
            <person name="Almasi E."/>
            <person name="Merenyi Z."/>
            <person name="Sahu N."/>
            <person name="Viragh M."/>
            <person name="Koszo T."/>
            <person name="Mondo S."/>
            <person name="Kiss B."/>
            <person name="Balint B."/>
            <person name="Kues U."/>
            <person name="Barry K."/>
            <person name="Hegedus J.C."/>
            <person name="Henrissat B."/>
            <person name="Johnson J."/>
            <person name="Lipzen A."/>
            <person name="Ohm R."/>
            <person name="Nagy I."/>
            <person name="Pangilinan J."/>
            <person name="Yan J."/>
            <person name="Xiong Y."/>
            <person name="Grigoriev I.V."/>
            <person name="Hibbett D.S."/>
            <person name="Nagy L.G."/>
        </authorList>
    </citation>
    <scope>NUCLEOTIDE SEQUENCE [LARGE SCALE GENOMIC DNA]</scope>
    <source>
        <strain evidence="2 3">SZMC22713</strain>
    </source>
</reference>
<dbReference type="EMBL" id="ML170211">
    <property type="protein sequence ID" value="TDL18187.1"/>
    <property type="molecule type" value="Genomic_DNA"/>
</dbReference>
<evidence type="ECO:0000313" key="2">
    <source>
        <dbReference type="EMBL" id="TDL18187.1"/>
    </source>
</evidence>
<keyword evidence="1" id="KW-0472">Membrane</keyword>
<dbReference type="OrthoDB" id="3268450at2759"/>
<keyword evidence="3" id="KW-1185">Reference proteome</keyword>
<protein>
    <submittedName>
        <fullName evidence="2">Uncharacterized protein</fullName>
    </submittedName>
</protein>
<sequence length="193" mass="21549">MPPDPHDLGNRHRLLQPELTGFRLLTIALTTTFGVSKAVLAYYGHSVVPTTLELVFGVIVGIALFWLGVYEDEAPGAVPWLFQTDYRRPLTRETKQGPTRRIEYRRRYLSVGGCCCCSGRGVRRMRGGADPAWDYGVFHDAELTGDDERTSIEGLRDGHKQDCGVKEKCNSPRSMTVFPRISGPSIFVSDTQN</sequence>
<keyword evidence="1" id="KW-0812">Transmembrane</keyword>
<feature type="transmembrane region" description="Helical" evidence="1">
    <location>
        <begin position="21"/>
        <end position="44"/>
    </location>
</feature>
<dbReference type="VEuPathDB" id="FungiDB:BD410DRAFT_806726"/>
<dbReference type="Proteomes" id="UP000294933">
    <property type="component" value="Unassembled WGS sequence"/>
</dbReference>
<name>A0A4Y7PRX6_9AGAM</name>
<proteinExistence type="predicted"/>
<feature type="transmembrane region" description="Helical" evidence="1">
    <location>
        <begin position="50"/>
        <end position="70"/>
    </location>
</feature>
<keyword evidence="1" id="KW-1133">Transmembrane helix</keyword>
<evidence type="ECO:0000256" key="1">
    <source>
        <dbReference type="SAM" id="Phobius"/>
    </source>
</evidence>
<accession>A0A4Y7PRX6</accession>
<organism evidence="2 3">
    <name type="scientific">Rickenella mellea</name>
    <dbReference type="NCBI Taxonomy" id="50990"/>
    <lineage>
        <taxon>Eukaryota</taxon>
        <taxon>Fungi</taxon>
        <taxon>Dikarya</taxon>
        <taxon>Basidiomycota</taxon>
        <taxon>Agaricomycotina</taxon>
        <taxon>Agaricomycetes</taxon>
        <taxon>Hymenochaetales</taxon>
        <taxon>Rickenellaceae</taxon>
        <taxon>Rickenella</taxon>
    </lineage>
</organism>
<evidence type="ECO:0000313" key="3">
    <source>
        <dbReference type="Proteomes" id="UP000294933"/>
    </source>
</evidence>
<gene>
    <name evidence="2" type="ORF">BD410DRAFT_806726</name>
</gene>